<evidence type="ECO:0000256" key="1">
    <source>
        <dbReference type="SAM" id="Phobius"/>
    </source>
</evidence>
<comment type="caution">
    <text evidence="2">The sequence shown here is derived from an EMBL/GenBank/DDBJ whole genome shotgun (WGS) entry which is preliminary data.</text>
</comment>
<organism evidence="2 3">
    <name type="scientific">Aetokthonos hydrillicola Thurmond2011</name>
    <dbReference type="NCBI Taxonomy" id="2712845"/>
    <lineage>
        <taxon>Bacteria</taxon>
        <taxon>Bacillati</taxon>
        <taxon>Cyanobacteriota</taxon>
        <taxon>Cyanophyceae</taxon>
        <taxon>Nostocales</taxon>
        <taxon>Hapalosiphonaceae</taxon>
        <taxon>Aetokthonos</taxon>
    </lineage>
</organism>
<gene>
    <name evidence="2" type="ORF">G7B40_031205</name>
</gene>
<dbReference type="Proteomes" id="UP000667802">
    <property type="component" value="Unassembled WGS sequence"/>
</dbReference>
<evidence type="ECO:0000313" key="3">
    <source>
        <dbReference type="Proteomes" id="UP000667802"/>
    </source>
</evidence>
<keyword evidence="3" id="KW-1185">Reference proteome</keyword>
<dbReference type="EMBL" id="JAALHA020000021">
    <property type="protein sequence ID" value="MDR9898994.1"/>
    <property type="molecule type" value="Genomic_DNA"/>
</dbReference>
<evidence type="ECO:0000313" key="2">
    <source>
        <dbReference type="EMBL" id="MDR9898994.1"/>
    </source>
</evidence>
<reference evidence="3" key="1">
    <citation type="journal article" date="2021" name="Science">
        <title>Hunting the eagle killer: A cyanobacterial neurotoxin causes vacuolar myelinopathy.</title>
        <authorList>
            <person name="Breinlinger S."/>
            <person name="Phillips T.J."/>
            <person name="Haram B.N."/>
            <person name="Mares J."/>
            <person name="Martinez Yerena J.A."/>
            <person name="Hrouzek P."/>
            <person name="Sobotka R."/>
            <person name="Henderson W.M."/>
            <person name="Schmieder P."/>
            <person name="Williams S.M."/>
            <person name="Lauderdale J.D."/>
            <person name="Wilde H.D."/>
            <person name="Gerrin W."/>
            <person name="Kust A."/>
            <person name="Washington J.W."/>
            <person name="Wagner C."/>
            <person name="Geier B."/>
            <person name="Liebeke M."/>
            <person name="Enke H."/>
            <person name="Niedermeyer T.H.J."/>
            <person name="Wilde S.B."/>
        </authorList>
    </citation>
    <scope>NUCLEOTIDE SEQUENCE [LARGE SCALE GENOMIC DNA]</scope>
    <source>
        <strain evidence="3">Thurmond2011</strain>
    </source>
</reference>
<accession>A0AAP5ID21</accession>
<sequence length="69" mass="7544">MRFVHPKLGKPLRSLGRQAIQSGETAPQRVRLLLRGLIIVVVIAALLFVNISAELGESYMLMSMPGSVL</sequence>
<protein>
    <submittedName>
        <fullName evidence="2">Uncharacterized protein</fullName>
    </submittedName>
</protein>
<keyword evidence="1" id="KW-1133">Transmembrane helix</keyword>
<keyword evidence="1" id="KW-0812">Transmembrane</keyword>
<proteinExistence type="predicted"/>
<dbReference type="AlphaFoldDB" id="A0AAP5ID21"/>
<name>A0AAP5ID21_9CYAN</name>
<keyword evidence="1" id="KW-0472">Membrane</keyword>
<feature type="transmembrane region" description="Helical" evidence="1">
    <location>
        <begin position="32"/>
        <end position="53"/>
    </location>
</feature>